<keyword evidence="11" id="KW-1185">Reference proteome</keyword>
<dbReference type="SMART" id="SM00382">
    <property type="entry name" value="AAA"/>
    <property type="match status" value="1"/>
</dbReference>
<dbReference type="Gene3D" id="3.40.50.300">
    <property type="entry name" value="P-loop containing nucleotide triphosphate hydrolases"/>
    <property type="match status" value="1"/>
</dbReference>
<organism evidence="10 11">
    <name type="scientific">Splendidivirga corallicola</name>
    <dbReference type="NCBI Taxonomy" id="3051826"/>
    <lineage>
        <taxon>Bacteria</taxon>
        <taxon>Pseudomonadati</taxon>
        <taxon>Bacteroidota</taxon>
        <taxon>Cytophagia</taxon>
        <taxon>Cytophagales</taxon>
        <taxon>Splendidivirgaceae</taxon>
        <taxon>Splendidivirga</taxon>
    </lineage>
</organism>
<evidence type="ECO:0000256" key="5">
    <source>
        <dbReference type="ARBA" id="ARBA00022989"/>
    </source>
</evidence>
<dbReference type="InterPro" id="IPR039421">
    <property type="entry name" value="Type_1_exporter"/>
</dbReference>
<dbReference type="InterPro" id="IPR017871">
    <property type="entry name" value="ABC_transporter-like_CS"/>
</dbReference>
<accession>A0ABT8KWP4</accession>
<name>A0ABT8KWP4_9BACT</name>
<dbReference type="PROSITE" id="PS50929">
    <property type="entry name" value="ABC_TM1F"/>
    <property type="match status" value="1"/>
</dbReference>
<dbReference type="PANTHER" id="PTHR43394:SF1">
    <property type="entry name" value="ATP-BINDING CASSETTE SUB-FAMILY B MEMBER 10, MITOCHONDRIAL"/>
    <property type="match status" value="1"/>
</dbReference>
<evidence type="ECO:0000256" key="2">
    <source>
        <dbReference type="ARBA" id="ARBA00022692"/>
    </source>
</evidence>
<dbReference type="Pfam" id="PF00664">
    <property type="entry name" value="ABC_membrane"/>
    <property type="match status" value="1"/>
</dbReference>
<dbReference type="PANTHER" id="PTHR43394">
    <property type="entry name" value="ATP-DEPENDENT PERMEASE MDL1, MITOCHONDRIAL"/>
    <property type="match status" value="1"/>
</dbReference>
<sequence>MKTYLRILSFARPVRLYLPQYLIFALLGIIFGLANLALVKPLIDVIFDQIPPEEVQKYLNKPEQFSLDPQIIIEWFNHYLVTYMDQYDKSAALTFVCLVVVASVILSNSFIYLSNVLLAKIRARVIRRLRLTVFDKISRLHIGFFSNERKGDLMSRVTNDVQEIEYSVVNTLRIAFKEPATIILYFIVLFYMSTSLTLFTLLLVPIVGGLLSEIVKRLKKKATKSQESLGRILNILDEMLSGMRVVKAFNARDYIIERFDGEIKNYAKINVSMAKKNELASPVSQIIGISFVAVILYYGGSLVLQENAELEASDLVTYLLIFSQVLPSLKEISKSFSGIQRGLASAKRIFETIDTKPAIQNRPNAVEIDRFSEKIEFKNVFFAYEDHDVLKDINVEIENGKTIALVGPSGGGKSTLVDLIPRFYDVTKGAILIDGKDIKDYKISSVRNLMGIVTQESILFNDTVFNNIAFGMPNAKEEDVINAAKIANAHAFIEKMEEGYYTEIGERGTKLSGGQRQRLSIARAILKNPPILILDEATSALDSESEKLVQGALTNLMKNRTSIVIAHRLSTIQHADEILVVREGKIEERGTHDELLDHNGIYSKLIEMQSF</sequence>
<dbReference type="SUPFAM" id="SSF90123">
    <property type="entry name" value="ABC transporter transmembrane region"/>
    <property type="match status" value="1"/>
</dbReference>
<gene>
    <name evidence="10" type="ORF">QQ008_27735</name>
</gene>
<feature type="transmembrane region" description="Helical" evidence="7">
    <location>
        <begin position="92"/>
        <end position="118"/>
    </location>
</feature>
<proteinExistence type="predicted"/>
<evidence type="ECO:0000256" key="4">
    <source>
        <dbReference type="ARBA" id="ARBA00022840"/>
    </source>
</evidence>
<dbReference type="CDD" id="cd03251">
    <property type="entry name" value="ABCC_MsbA"/>
    <property type="match status" value="1"/>
</dbReference>
<dbReference type="InterPro" id="IPR003593">
    <property type="entry name" value="AAA+_ATPase"/>
</dbReference>
<dbReference type="RefSeq" id="WP_346755228.1">
    <property type="nucleotide sequence ID" value="NZ_JAUJEA010000015.1"/>
</dbReference>
<comment type="subcellular location">
    <subcellularLocation>
        <location evidence="1">Cell membrane</location>
        <topology evidence="1">Multi-pass membrane protein</topology>
    </subcellularLocation>
</comment>
<keyword evidence="3" id="KW-0547">Nucleotide-binding</keyword>
<dbReference type="InterPro" id="IPR036640">
    <property type="entry name" value="ABC1_TM_sf"/>
</dbReference>
<keyword evidence="6 7" id="KW-0472">Membrane</keyword>
<evidence type="ECO:0000259" key="9">
    <source>
        <dbReference type="PROSITE" id="PS50929"/>
    </source>
</evidence>
<keyword evidence="5 7" id="KW-1133">Transmembrane helix</keyword>
<reference evidence="10" key="1">
    <citation type="submission" date="2023-06" db="EMBL/GenBank/DDBJ databases">
        <title>Genomic of Parafulvivirga corallium.</title>
        <authorList>
            <person name="Wang G."/>
        </authorList>
    </citation>
    <scope>NUCLEOTIDE SEQUENCE</scope>
    <source>
        <strain evidence="10">BMA10</strain>
    </source>
</reference>
<dbReference type="Proteomes" id="UP001172082">
    <property type="component" value="Unassembled WGS sequence"/>
</dbReference>
<dbReference type="PROSITE" id="PS00211">
    <property type="entry name" value="ABC_TRANSPORTER_1"/>
    <property type="match status" value="1"/>
</dbReference>
<dbReference type="CDD" id="cd18552">
    <property type="entry name" value="ABC_6TM_MsbA_like"/>
    <property type="match status" value="1"/>
</dbReference>
<evidence type="ECO:0000259" key="8">
    <source>
        <dbReference type="PROSITE" id="PS50893"/>
    </source>
</evidence>
<feature type="domain" description="ABC transmembrane type-1" evidence="9">
    <location>
        <begin position="22"/>
        <end position="341"/>
    </location>
</feature>
<evidence type="ECO:0000256" key="7">
    <source>
        <dbReference type="SAM" id="Phobius"/>
    </source>
</evidence>
<dbReference type="InterPro" id="IPR011527">
    <property type="entry name" value="ABC1_TM_dom"/>
</dbReference>
<evidence type="ECO:0000256" key="6">
    <source>
        <dbReference type="ARBA" id="ARBA00023136"/>
    </source>
</evidence>
<dbReference type="Gene3D" id="1.20.1560.10">
    <property type="entry name" value="ABC transporter type 1, transmembrane domain"/>
    <property type="match status" value="1"/>
</dbReference>
<feature type="transmembrane region" description="Helical" evidence="7">
    <location>
        <begin position="21"/>
        <end position="43"/>
    </location>
</feature>
<evidence type="ECO:0000313" key="10">
    <source>
        <dbReference type="EMBL" id="MDN5205207.1"/>
    </source>
</evidence>
<dbReference type="InterPro" id="IPR003439">
    <property type="entry name" value="ABC_transporter-like_ATP-bd"/>
</dbReference>
<dbReference type="InterPro" id="IPR027417">
    <property type="entry name" value="P-loop_NTPase"/>
</dbReference>
<dbReference type="SUPFAM" id="SSF52540">
    <property type="entry name" value="P-loop containing nucleoside triphosphate hydrolases"/>
    <property type="match status" value="1"/>
</dbReference>
<feature type="domain" description="ABC transporter" evidence="8">
    <location>
        <begin position="375"/>
        <end position="608"/>
    </location>
</feature>
<comment type="caution">
    <text evidence="10">The sequence shown here is derived from an EMBL/GenBank/DDBJ whole genome shotgun (WGS) entry which is preliminary data.</text>
</comment>
<evidence type="ECO:0000256" key="1">
    <source>
        <dbReference type="ARBA" id="ARBA00004651"/>
    </source>
</evidence>
<evidence type="ECO:0000256" key="3">
    <source>
        <dbReference type="ARBA" id="ARBA00022741"/>
    </source>
</evidence>
<keyword evidence="2 7" id="KW-0812">Transmembrane</keyword>
<dbReference type="PROSITE" id="PS50893">
    <property type="entry name" value="ABC_TRANSPORTER_2"/>
    <property type="match status" value="1"/>
</dbReference>
<protein>
    <submittedName>
        <fullName evidence="10">ABC transporter transmembrane domain-containing protein</fullName>
    </submittedName>
</protein>
<keyword evidence="4" id="KW-0067">ATP-binding</keyword>
<evidence type="ECO:0000313" key="11">
    <source>
        <dbReference type="Proteomes" id="UP001172082"/>
    </source>
</evidence>
<dbReference type="EMBL" id="JAUJEA010000015">
    <property type="protein sequence ID" value="MDN5205207.1"/>
    <property type="molecule type" value="Genomic_DNA"/>
</dbReference>
<dbReference type="Pfam" id="PF00005">
    <property type="entry name" value="ABC_tran"/>
    <property type="match status" value="1"/>
</dbReference>
<feature type="transmembrane region" description="Helical" evidence="7">
    <location>
        <begin position="182"/>
        <end position="211"/>
    </location>
</feature>